<feature type="active site" evidence="11">
    <location>
        <position position="350"/>
    </location>
</feature>
<dbReference type="OrthoDB" id="9804328at2"/>
<dbReference type="InterPro" id="IPR029062">
    <property type="entry name" value="Class_I_gatase-like"/>
</dbReference>
<dbReference type="Pfam" id="PF00988">
    <property type="entry name" value="CPSase_sm_chain"/>
    <property type="match status" value="1"/>
</dbReference>
<feature type="binding site" evidence="11">
    <location>
        <position position="311"/>
    </location>
    <ligand>
        <name>L-glutamine</name>
        <dbReference type="ChEBI" id="CHEBI:58359"/>
    </ligand>
</feature>
<feature type="binding site" evidence="11">
    <location>
        <position position="308"/>
    </location>
    <ligand>
        <name>L-glutamine</name>
        <dbReference type="ChEBI" id="CHEBI:58359"/>
    </ligand>
</feature>
<evidence type="ECO:0000256" key="6">
    <source>
        <dbReference type="ARBA" id="ARBA00022840"/>
    </source>
</evidence>
<evidence type="ECO:0000256" key="7">
    <source>
        <dbReference type="ARBA" id="ARBA00022962"/>
    </source>
</evidence>
<feature type="binding site" evidence="11">
    <location>
        <position position="48"/>
    </location>
    <ligand>
        <name>L-glutamine</name>
        <dbReference type="ChEBI" id="CHEBI:58359"/>
    </ligand>
</feature>
<dbReference type="RefSeq" id="WP_097000552.1">
    <property type="nucleotide sequence ID" value="NZ_OBEI01000005.1"/>
</dbReference>
<comment type="subunit">
    <text evidence="11">Composed of two chains; the small (or glutamine) chain promotes the hydrolysis of glutamine to ammonia, which is used by the large (or ammonia) chain to synthesize carbamoyl phosphate. Tetramer of heterodimers (alpha,beta)4.</text>
</comment>
<dbReference type="AlphaFoldDB" id="A0A285NLE0"/>
<feature type="binding site" evidence="11">
    <location>
        <position position="238"/>
    </location>
    <ligand>
        <name>L-glutamine</name>
        <dbReference type="ChEBI" id="CHEBI:58359"/>
    </ligand>
</feature>
<dbReference type="EC" id="6.3.5.5" evidence="11"/>
<dbReference type="UniPathway" id="UPA00068">
    <property type="reaction ID" value="UER00171"/>
</dbReference>
<evidence type="ECO:0000256" key="1">
    <source>
        <dbReference type="ARBA" id="ARBA00004812"/>
    </source>
</evidence>
<keyword evidence="7 11" id="KW-0315">Glutamine amidotransferase</keyword>
<organism evidence="13 14">
    <name type="scientific">Persephonella hydrogeniphila</name>
    <dbReference type="NCBI Taxonomy" id="198703"/>
    <lineage>
        <taxon>Bacteria</taxon>
        <taxon>Pseudomonadati</taxon>
        <taxon>Aquificota</taxon>
        <taxon>Aquificia</taxon>
        <taxon>Aquificales</taxon>
        <taxon>Hydrogenothermaceae</taxon>
        <taxon>Persephonella</taxon>
    </lineage>
</organism>
<feature type="region of interest" description="CPSase" evidence="11">
    <location>
        <begin position="1"/>
        <end position="189"/>
    </location>
</feature>
<evidence type="ECO:0000256" key="11">
    <source>
        <dbReference type="HAMAP-Rule" id="MF_01209"/>
    </source>
</evidence>
<dbReference type="GO" id="GO:0004359">
    <property type="term" value="F:glutaminase activity"/>
    <property type="evidence" value="ECO:0007669"/>
    <property type="project" value="RHEA"/>
</dbReference>
<dbReference type="PRINTS" id="PR00099">
    <property type="entry name" value="CPSGATASE"/>
</dbReference>
<dbReference type="NCBIfam" id="NF009475">
    <property type="entry name" value="PRK12838.1"/>
    <property type="match status" value="1"/>
</dbReference>
<dbReference type="SUPFAM" id="SSF52021">
    <property type="entry name" value="Carbamoyl phosphate synthetase, small subunit N-terminal domain"/>
    <property type="match status" value="1"/>
</dbReference>
<evidence type="ECO:0000259" key="12">
    <source>
        <dbReference type="SMART" id="SM01097"/>
    </source>
</evidence>
<dbReference type="InterPro" id="IPR017926">
    <property type="entry name" value="GATASE"/>
</dbReference>
<dbReference type="InterPro" id="IPR050472">
    <property type="entry name" value="Anth_synth/Amidotransfase"/>
</dbReference>
<comment type="catalytic activity">
    <reaction evidence="10 11">
        <text>L-glutamine + H2O = L-glutamate + NH4(+)</text>
        <dbReference type="Rhea" id="RHEA:15889"/>
        <dbReference type="ChEBI" id="CHEBI:15377"/>
        <dbReference type="ChEBI" id="CHEBI:28938"/>
        <dbReference type="ChEBI" id="CHEBI:29985"/>
        <dbReference type="ChEBI" id="CHEBI:58359"/>
    </reaction>
</comment>
<evidence type="ECO:0000256" key="3">
    <source>
        <dbReference type="ARBA" id="ARBA00007800"/>
    </source>
</evidence>
<dbReference type="InterPro" id="IPR006274">
    <property type="entry name" value="CarbamoylP_synth_ssu"/>
</dbReference>
<dbReference type="CDD" id="cd01744">
    <property type="entry name" value="GATase1_CPSase"/>
    <property type="match status" value="1"/>
</dbReference>
<dbReference type="SMART" id="SM01097">
    <property type="entry name" value="CPSase_sm_chain"/>
    <property type="match status" value="1"/>
</dbReference>
<feature type="domain" description="Carbamoyl-phosphate synthase small subunit N-terminal" evidence="12">
    <location>
        <begin position="2"/>
        <end position="134"/>
    </location>
</feature>
<protein>
    <recommendedName>
        <fullName evidence="11">Carbamoyl phosphate synthase small chain</fullName>
        <ecNumber evidence="11">6.3.5.5</ecNumber>
    </recommendedName>
    <alternativeName>
        <fullName evidence="11">Carbamoyl phosphate synthetase glutamine chain</fullName>
    </alternativeName>
</protein>
<feature type="active site" evidence="11">
    <location>
        <position position="352"/>
    </location>
</feature>
<comment type="function">
    <text evidence="11">Small subunit of the glutamine-dependent carbamoyl phosphate synthetase (CPSase). CPSase catalyzes the formation of carbamoyl phosphate from the ammonia moiety of glutamine, carbonate, and phosphate donated by ATP, constituting the first step of 2 biosynthetic pathways, one leading to arginine and/or urea and the other to pyrimidine nucleotides. The small subunit (glutamine amidotransferase) binds and cleaves glutamine to supply the large subunit with the substrate ammonia.</text>
</comment>
<dbReference type="PROSITE" id="PS51273">
    <property type="entry name" value="GATASE_TYPE_1"/>
    <property type="match status" value="1"/>
</dbReference>
<dbReference type="FunFam" id="3.50.30.20:FF:000001">
    <property type="entry name" value="Carbamoyl-phosphate synthase small chain"/>
    <property type="match status" value="1"/>
</dbReference>
<dbReference type="Gene3D" id="3.40.50.880">
    <property type="match status" value="1"/>
</dbReference>
<keyword evidence="5 11" id="KW-0547">Nucleotide-binding</keyword>
<dbReference type="InterPro" id="IPR035686">
    <property type="entry name" value="CPSase_GATase1"/>
</dbReference>
<dbReference type="GO" id="GO:0005524">
    <property type="term" value="F:ATP binding"/>
    <property type="evidence" value="ECO:0007669"/>
    <property type="project" value="UniProtKB-UniRule"/>
</dbReference>
<keyword evidence="11" id="KW-0028">Amino-acid biosynthesis</keyword>
<proteinExistence type="inferred from homology"/>
<feature type="binding site" evidence="11">
    <location>
        <position position="270"/>
    </location>
    <ligand>
        <name>L-glutamine</name>
        <dbReference type="ChEBI" id="CHEBI:58359"/>
    </ligand>
</feature>
<comment type="pathway">
    <text evidence="2 11">Amino-acid biosynthesis; L-arginine biosynthesis; carbamoyl phosphate from bicarbonate: step 1/1.</text>
</comment>
<dbReference type="PRINTS" id="PR00097">
    <property type="entry name" value="ANTSNTHASEII"/>
</dbReference>
<dbReference type="UniPathway" id="UPA00070">
    <property type="reaction ID" value="UER00115"/>
</dbReference>
<comment type="caution">
    <text evidence="11">Lacks conserved residue(s) required for the propagation of feature annotation.</text>
</comment>
<keyword evidence="4 11" id="KW-0436">Ligase</keyword>
<keyword evidence="14" id="KW-1185">Reference proteome</keyword>
<comment type="catalytic activity">
    <reaction evidence="9 11">
        <text>hydrogencarbonate + L-glutamine + 2 ATP + H2O = carbamoyl phosphate + L-glutamate + 2 ADP + phosphate + 2 H(+)</text>
        <dbReference type="Rhea" id="RHEA:18633"/>
        <dbReference type="ChEBI" id="CHEBI:15377"/>
        <dbReference type="ChEBI" id="CHEBI:15378"/>
        <dbReference type="ChEBI" id="CHEBI:17544"/>
        <dbReference type="ChEBI" id="CHEBI:29985"/>
        <dbReference type="ChEBI" id="CHEBI:30616"/>
        <dbReference type="ChEBI" id="CHEBI:43474"/>
        <dbReference type="ChEBI" id="CHEBI:58228"/>
        <dbReference type="ChEBI" id="CHEBI:58359"/>
        <dbReference type="ChEBI" id="CHEBI:456216"/>
        <dbReference type="EC" id="6.3.5.5"/>
    </reaction>
</comment>
<dbReference type="GO" id="GO:0006526">
    <property type="term" value="P:L-arginine biosynthetic process"/>
    <property type="evidence" value="ECO:0007669"/>
    <property type="project" value="UniProtKB-UniRule"/>
</dbReference>
<evidence type="ECO:0000256" key="4">
    <source>
        <dbReference type="ARBA" id="ARBA00022598"/>
    </source>
</evidence>
<dbReference type="InterPro" id="IPR036480">
    <property type="entry name" value="CarbP_synth_ssu_N_sf"/>
</dbReference>
<dbReference type="SUPFAM" id="SSF52317">
    <property type="entry name" value="Class I glutamine amidotransferase-like"/>
    <property type="match status" value="1"/>
</dbReference>
<gene>
    <name evidence="11" type="primary">carA</name>
    <name evidence="13" type="ORF">SAMN06265182_1385</name>
</gene>
<evidence type="ECO:0000313" key="13">
    <source>
        <dbReference type="EMBL" id="SNZ08686.1"/>
    </source>
</evidence>
<evidence type="ECO:0000256" key="8">
    <source>
        <dbReference type="ARBA" id="ARBA00022975"/>
    </source>
</evidence>
<dbReference type="NCBIfam" id="TIGR01368">
    <property type="entry name" value="CPSaseIIsmall"/>
    <property type="match status" value="1"/>
</dbReference>
<dbReference type="GO" id="GO:0006541">
    <property type="term" value="P:glutamine metabolic process"/>
    <property type="evidence" value="ECO:0007669"/>
    <property type="project" value="InterPro"/>
</dbReference>
<name>A0A285NLE0_9AQUI</name>
<dbReference type="PANTHER" id="PTHR43418">
    <property type="entry name" value="MULTIFUNCTIONAL TRYPTOPHAN BIOSYNTHESIS PROTEIN-RELATED"/>
    <property type="match status" value="1"/>
</dbReference>
<dbReference type="EMBL" id="OBEI01000005">
    <property type="protein sequence ID" value="SNZ08686.1"/>
    <property type="molecule type" value="Genomic_DNA"/>
</dbReference>
<dbReference type="GO" id="GO:0044205">
    <property type="term" value="P:'de novo' UMP biosynthetic process"/>
    <property type="evidence" value="ECO:0007669"/>
    <property type="project" value="UniProtKB-UniRule"/>
</dbReference>
<evidence type="ECO:0000256" key="9">
    <source>
        <dbReference type="ARBA" id="ARBA00048816"/>
    </source>
</evidence>
<feature type="binding site" evidence="11">
    <location>
        <position position="240"/>
    </location>
    <ligand>
        <name>L-glutamine</name>
        <dbReference type="ChEBI" id="CHEBI:58359"/>
    </ligand>
</feature>
<keyword evidence="6 11" id="KW-0067">ATP-binding</keyword>
<dbReference type="InterPro" id="IPR002474">
    <property type="entry name" value="CarbamoylP_synth_ssu_N"/>
</dbReference>
<evidence type="ECO:0000256" key="10">
    <source>
        <dbReference type="ARBA" id="ARBA00049285"/>
    </source>
</evidence>
<dbReference type="PRINTS" id="PR00096">
    <property type="entry name" value="GATASE"/>
</dbReference>
<feature type="active site" description="Nucleophile" evidence="11">
    <location>
        <position position="266"/>
    </location>
</feature>
<sequence>MEKAVLALEDGHFFYGYAFSGIDKKETGGEVIFNTSMTGYQEILTDPSYKGQIVVMTPSEIGNYGTNPEDIESEKVHVNGFVIKDLSQIASNWRATKTLTEYLNENGVIGVYGIDTRALVRIIRKYGVMKGYIGIGEISPQEAVRKARSIPDISELDLVSQVSHKSVYKWEEGTWRWPEGYTRIKEKRYRVAVIDYGVKRNILRLMVDRGLDLTCFPHNVSAEEIIDFKPDGIFLSNGPGDPAILHYQIDQIKKLLSTDIPIFGICLGHQLLSWAVGGKTYKLEFGHHGGNHPVKNLKTGKVEITAQNHNYATDPDSLPSHIEITHVNLNDDTIEGIRLTDRPAFSIQHHPEASPGPHDSHYIFDEFIRLIQEVKG</sequence>
<dbReference type="GO" id="GO:0004088">
    <property type="term" value="F:carbamoyl-phosphate synthase (glutamine-hydrolyzing) activity"/>
    <property type="evidence" value="ECO:0007669"/>
    <property type="project" value="UniProtKB-UniRule"/>
</dbReference>
<feature type="binding site" evidence="11">
    <location>
        <position position="267"/>
    </location>
    <ligand>
        <name>L-glutamine</name>
        <dbReference type="ChEBI" id="CHEBI:58359"/>
    </ligand>
</feature>
<evidence type="ECO:0000313" key="14">
    <source>
        <dbReference type="Proteomes" id="UP000219036"/>
    </source>
</evidence>
<dbReference type="Proteomes" id="UP000219036">
    <property type="component" value="Unassembled WGS sequence"/>
</dbReference>
<evidence type="ECO:0000256" key="2">
    <source>
        <dbReference type="ARBA" id="ARBA00005077"/>
    </source>
</evidence>
<dbReference type="PANTHER" id="PTHR43418:SF7">
    <property type="entry name" value="CARBAMOYL-PHOSPHATE SYNTHASE SMALL CHAIN"/>
    <property type="match status" value="1"/>
</dbReference>
<dbReference type="Gene3D" id="3.50.30.20">
    <property type="entry name" value="Carbamoyl-phosphate synthase small subunit, N-terminal domain"/>
    <property type="match status" value="1"/>
</dbReference>
<comment type="pathway">
    <text evidence="1 11">Pyrimidine metabolism; UMP biosynthesis via de novo pathway; (S)-dihydroorotate from bicarbonate: step 1/3.</text>
</comment>
<evidence type="ECO:0000256" key="5">
    <source>
        <dbReference type="ARBA" id="ARBA00022741"/>
    </source>
</evidence>
<dbReference type="Pfam" id="PF00117">
    <property type="entry name" value="GATase"/>
    <property type="match status" value="1"/>
</dbReference>
<reference evidence="14" key="1">
    <citation type="submission" date="2017-09" db="EMBL/GenBank/DDBJ databases">
        <authorList>
            <person name="Varghese N."/>
            <person name="Submissions S."/>
        </authorList>
    </citation>
    <scope>NUCLEOTIDE SEQUENCE [LARGE SCALE GENOMIC DNA]</scope>
    <source>
        <strain evidence="14">DSM 15103</strain>
    </source>
</reference>
<dbReference type="HAMAP" id="MF_01209">
    <property type="entry name" value="CPSase_S_chain"/>
    <property type="match status" value="1"/>
</dbReference>
<accession>A0A285NLE0</accession>
<comment type="similarity">
    <text evidence="3 11">Belongs to the CarA family.</text>
</comment>
<dbReference type="GO" id="GO:0006207">
    <property type="term" value="P:'de novo' pyrimidine nucleobase biosynthetic process"/>
    <property type="evidence" value="ECO:0007669"/>
    <property type="project" value="InterPro"/>
</dbReference>
<keyword evidence="11" id="KW-0055">Arginine biosynthesis</keyword>
<keyword evidence="8 11" id="KW-0665">Pyrimidine biosynthesis</keyword>